<dbReference type="EMBL" id="KL660192">
    <property type="protein sequence ID" value="KFA67374.1"/>
    <property type="molecule type" value="Genomic_DNA"/>
</dbReference>
<dbReference type="STRING" id="1283841.A0A084QTT9"/>
<dbReference type="CDD" id="cd01994">
    <property type="entry name" value="AANH_PF0828-like"/>
    <property type="match status" value="1"/>
</dbReference>
<dbReference type="InterPro" id="IPR006175">
    <property type="entry name" value="YjgF/YER057c/UK114"/>
</dbReference>
<dbReference type="AlphaFoldDB" id="A0A084QTT9"/>
<protein>
    <recommendedName>
        <fullName evidence="2">Diphthine--ammonia ligase</fullName>
        <ecNumber evidence="1">6.3.1.14</ecNumber>
    </recommendedName>
    <alternativeName>
        <fullName evidence="3">Diphthamide synthase</fullName>
    </alternativeName>
    <alternativeName>
        <fullName evidence="4">Diphthamide synthetase</fullName>
    </alternativeName>
</protein>
<feature type="compositionally biased region" description="Polar residues" evidence="6">
    <location>
        <begin position="62"/>
        <end position="73"/>
    </location>
</feature>
<dbReference type="OrthoDB" id="686384at2759"/>
<gene>
    <name evidence="8" type="ORF">S40285_00262</name>
</gene>
<evidence type="ECO:0000256" key="1">
    <source>
        <dbReference type="ARBA" id="ARBA00012089"/>
    </source>
</evidence>
<dbReference type="CDD" id="cd06156">
    <property type="entry name" value="eu_AANH_C_2"/>
    <property type="match status" value="1"/>
</dbReference>
<dbReference type="InterPro" id="IPR030662">
    <property type="entry name" value="DPH6/MJ0570"/>
</dbReference>
<dbReference type="PANTHER" id="PTHR12196">
    <property type="entry name" value="DOMAIN OF UNKNOWN FUNCTION 71 DUF71 -CONTAINING PROTEIN"/>
    <property type="match status" value="1"/>
</dbReference>
<evidence type="ECO:0000313" key="8">
    <source>
        <dbReference type="EMBL" id="KFA67374.1"/>
    </source>
</evidence>
<comment type="catalytic activity">
    <reaction evidence="5">
        <text>diphthine-[translation elongation factor 2] + NH4(+) + ATP = diphthamide-[translation elongation factor 2] + AMP + diphosphate + H(+)</text>
        <dbReference type="Rhea" id="RHEA:19753"/>
        <dbReference type="Rhea" id="RHEA-COMP:10172"/>
        <dbReference type="Rhea" id="RHEA-COMP:10174"/>
        <dbReference type="ChEBI" id="CHEBI:15378"/>
        <dbReference type="ChEBI" id="CHEBI:16692"/>
        <dbReference type="ChEBI" id="CHEBI:28938"/>
        <dbReference type="ChEBI" id="CHEBI:30616"/>
        <dbReference type="ChEBI" id="CHEBI:33019"/>
        <dbReference type="ChEBI" id="CHEBI:82696"/>
        <dbReference type="ChEBI" id="CHEBI:456215"/>
        <dbReference type="EC" id="6.3.1.14"/>
    </reaction>
</comment>
<evidence type="ECO:0000259" key="7">
    <source>
        <dbReference type="Pfam" id="PF01902"/>
    </source>
</evidence>
<dbReference type="InParanoid" id="A0A084QTT9"/>
<accession>A0A084QTT9</accession>
<keyword evidence="9" id="KW-1185">Reference proteome</keyword>
<dbReference type="Gene3D" id="3.40.50.620">
    <property type="entry name" value="HUPs"/>
    <property type="match status" value="1"/>
</dbReference>
<dbReference type="SUPFAM" id="SSF55298">
    <property type="entry name" value="YjgF-like"/>
    <property type="match status" value="2"/>
</dbReference>
<proteinExistence type="predicted"/>
<dbReference type="GO" id="GO:0017183">
    <property type="term" value="P:protein histidyl modification to diphthamide"/>
    <property type="evidence" value="ECO:0007669"/>
    <property type="project" value="TreeGrafter"/>
</dbReference>
<dbReference type="EC" id="6.3.1.14" evidence="1"/>
<dbReference type="Gene3D" id="3.90.1490.10">
    <property type="entry name" value="putative n-type atp pyrophosphatase, domain 2"/>
    <property type="match status" value="1"/>
</dbReference>
<organism evidence="8 9">
    <name type="scientific">Stachybotrys chlorohalonatus (strain IBT 40285)</name>
    <dbReference type="NCBI Taxonomy" id="1283841"/>
    <lineage>
        <taxon>Eukaryota</taxon>
        <taxon>Fungi</taxon>
        <taxon>Dikarya</taxon>
        <taxon>Ascomycota</taxon>
        <taxon>Pezizomycotina</taxon>
        <taxon>Sordariomycetes</taxon>
        <taxon>Hypocreomycetidae</taxon>
        <taxon>Hypocreales</taxon>
        <taxon>Stachybotryaceae</taxon>
        <taxon>Stachybotrys</taxon>
    </lineage>
</organism>
<dbReference type="FunCoup" id="A0A084QTT9">
    <property type="interactions" value="100"/>
</dbReference>
<feature type="region of interest" description="Disordered" evidence="6">
    <location>
        <begin position="52"/>
        <end position="73"/>
    </location>
</feature>
<sequence length="805" mass="86860">MASDGLKVVALVSGGKDSFFSLLHCIHHGHDVVALANLFPASGPDQSFEVDYIDPNAPAPTSPTDQGTGTAPASDLNSFMYQTVGHEIVPLYAAATGLPLYRQPIQGGAETHERDYDHAAGSRASSLQDEAESMLSLLQAVKAHHPDANAVCAGAILSTYQRTRVESIALRLGLVPLAYLWKYPVLPPPSVPADEAQLLRDMAAAQLQARIIKVASAGLDETHLWEHITSDVGAARIKRALARFGTGEGAVLGEGGEFETVVVDGPAHLFKKRICVPAEEKKVVAEEGGTSWLMLRGAYLEDKHTDTAEPLPKALRIPELLDARFRNVLEGLQLENNETNFVEQASPSALLKGTAPLCSDRTEMRHLTVLANPGTHDGTIQAEIVSVVDEIRHLMSSASLNPSDITTATIILRDMADFPGLNAEYGKLFRKPNPPSRVTISCGPLLPDGHNIVVYLTLPSLPDNSSRNGLHVQSRSYWAPANIGPYSQATDVPVISGGQQTGLRCIFVAGQIPLIPATMLLPPPSDTSLQLQIVLSLQHLWRISAQMKIQYFTSAVAYFARSSSSDEMQQNAKHAGLAWKLVHADTLEDDEDADDGLDPWDLKYNPQYASLSSSGPETAAISMPDLSILTLQQRNRTESHIPPFFAAEVESLPRDSAVEWHGHIGLSGASQGSAELCYYPNIDAMGWAANHVLVRTSDGIFIHTALHCPNSDDGGFTSWNMLEEALKTAYRGALQGLGVKATDDNSTNHPYLLYVDASKLKFAWSKYEEGYASVPFAIIPCRSLWSHAGKGIGCVALYKTIVGGA</sequence>
<reference evidence="8 9" key="1">
    <citation type="journal article" date="2014" name="BMC Genomics">
        <title>Comparative genome sequencing reveals chemotype-specific gene clusters in the toxigenic black mold Stachybotrys.</title>
        <authorList>
            <person name="Semeiks J."/>
            <person name="Borek D."/>
            <person name="Otwinowski Z."/>
            <person name="Grishin N.V."/>
        </authorList>
    </citation>
    <scope>NUCLEOTIDE SEQUENCE [LARGE SCALE GENOMIC DNA]</scope>
    <source>
        <strain evidence="8 9">IBT 40285</strain>
    </source>
</reference>
<dbReference type="InterPro" id="IPR002761">
    <property type="entry name" value="Diphthami_syn_dom"/>
</dbReference>
<evidence type="ECO:0000256" key="5">
    <source>
        <dbReference type="ARBA" id="ARBA00048108"/>
    </source>
</evidence>
<dbReference type="Proteomes" id="UP000028524">
    <property type="component" value="Unassembled WGS sequence"/>
</dbReference>
<dbReference type="InterPro" id="IPR014729">
    <property type="entry name" value="Rossmann-like_a/b/a_fold"/>
</dbReference>
<evidence type="ECO:0000256" key="3">
    <source>
        <dbReference type="ARBA" id="ARBA00029814"/>
    </source>
</evidence>
<dbReference type="InterPro" id="IPR035959">
    <property type="entry name" value="RutC-like_sf"/>
</dbReference>
<evidence type="ECO:0000256" key="2">
    <source>
        <dbReference type="ARBA" id="ARBA00018426"/>
    </source>
</evidence>
<dbReference type="Pfam" id="PF01042">
    <property type="entry name" value="Ribonuc_L-PSP"/>
    <property type="match status" value="1"/>
</dbReference>
<evidence type="ECO:0000256" key="6">
    <source>
        <dbReference type="SAM" id="MobiDB-lite"/>
    </source>
</evidence>
<dbReference type="PANTHER" id="PTHR12196:SF2">
    <property type="entry name" value="DIPHTHINE--AMMONIA LIGASE"/>
    <property type="match status" value="1"/>
</dbReference>
<dbReference type="OMA" id="HCRLAQS"/>
<evidence type="ECO:0000256" key="4">
    <source>
        <dbReference type="ARBA" id="ARBA00031552"/>
    </source>
</evidence>
<dbReference type="Pfam" id="PF01902">
    <property type="entry name" value="Diphthami_syn_2"/>
    <property type="match status" value="1"/>
</dbReference>
<name>A0A084QTT9_STAC4</name>
<dbReference type="GO" id="GO:0017178">
    <property type="term" value="F:diphthine-ammonia ligase activity"/>
    <property type="evidence" value="ECO:0007669"/>
    <property type="project" value="UniProtKB-EC"/>
</dbReference>
<dbReference type="Gene3D" id="3.30.1330.40">
    <property type="entry name" value="RutC-like"/>
    <property type="match status" value="2"/>
</dbReference>
<evidence type="ECO:0000313" key="9">
    <source>
        <dbReference type="Proteomes" id="UP000028524"/>
    </source>
</evidence>
<feature type="domain" description="Diphthamide synthase" evidence="7">
    <location>
        <begin position="77"/>
        <end position="285"/>
    </location>
</feature>
<dbReference type="HOGENOM" id="CLU_010289_2_0_1"/>
<dbReference type="SUPFAM" id="SSF52402">
    <property type="entry name" value="Adenine nucleotide alpha hydrolases-like"/>
    <property type="match status" value="1"/>
</dbReference>